<reference evidence="1" key="1">
    <citation type="submission" date="2021-08" db="EMBL/GenBank/DDBJ databases">
        <title>Complete genome sequence of Chryseobacterium sp strain PS-8.</title>
        <authorList>
            <person name="Das S.K."/>
        </authorList>
    </citation>
    <scope>NUCLEOTIDE SEQUENCE</scope>
    <source>
        <strain evidence="1">PS-8</strain>
    </source>
</reference>
<dbReference type="EMBL" id="JACSGT010000002">
    <property type="protein sequence ID" value="MCF2221033.1"/>
    <property type="molecule type" value="Genomic_DNA"/>
</dbReference>
<name>A0ABS9C9N8_9FLAO</name>
<dbReference type="Proteomes" id="UP001430374">
    <property type="component" value="Unassembled WGS sequence"/>
</dbReference>
<proteinExistence type="predicted"/>
<evidence type="ECO:0000313" key="2">
    <source>
        <dbReference type="Proteomes" id="UP001430374"/>
    </source>
</evidence>
<sequence>MENFNDEFGDLSGYKILSFEEVTKGFTGNKNPFNTTDTNRSFEEISYDKKFGEAGGDDKCLPTKGRFYSENMKMNDLLNDLDDQTNEKFFFYYQRYALDNPTVYLGSSPTTMAPVTTTYTPPKYFEYTKGNEKKSALISVELNERACFISLKDYGSVFHLNPEKEEIYFKLNFVYTDYLDKRDFNDATGKYELEKEYNAVIISTSDANGYVALSEKLGLRNDARNEIITIFTEKVKETQNPAALKFLYENMPDFVIENLLSKLDGKFNNEIILTKDKKTGKSRVVSAAQKFIWEHLEKLVNYDDQGAFSWTRDSSGALLNLLKVFKNSQFLFESFKANQAMVKRIFGNMNKTSIADGREWNNKTLFANFITALCIDNAFEGLRILDKEFTIGNDYAVSSGSAFQGEKDNEFFLQQMHKVTKTETTYQYDGPYDITTTSLEDAEKGNLYHPMDIVRIKYSDIKETPFPFVSAMTIKAFAEERDQQLRADAIRIGFDVLAIVLGVVFFPAGGAVGIAAESIGIGLALADIGITANREDILLEPGGKEFLETWDKIYLVGGLTLASAAMVEQVFAKSVFCYLEALKSGSPLLQAYEKSLGKILLEREILTFAGNTLKPNTEISLKILAYNSDKIPKATAFAFGKYERNLLPLYEKGAVIVEIGEQEYALVYKGEKLIQGTSNDKKVLEFYRKLKKKISGKSEKLEEVLEETSQTIKYENGRMGYVEGLYDGIDVSHKPKGFESLKDIDDFDPKYGRGIVTRFEDYEGYFYRNFDAKKKIFTFNHGFANDLPKWVEDVKVPLVQGKGIPTQAYFTLRQMKLLNITEGEIQMVKMSQIQNLDTAAFIHQVTGGKIVRNFDSVDILAAPSNEYMKTVMTQAGYETMSGRITGKGQFFSVKQLKNNDFPLNPKFNGSYEAFMKEYGLSLSDMLYLNYNIEVKVKYVK</sequence>
<organism evidence="1 2">
    <name type="scientific">Chryseobacterium indicum</name>
    <dbReference type="NCBI Taxonomy" id="2766954"/>
    <lineage>
        <taxon>Bacteria</taxon>
        <taxon>Pseudomonadati</taxon>
        <taxon>Bacteroidota</taxon>
        <taxon>Flavobacteriia</taxon>
        <taxon>Flavobacteriales</taxon>
        <taxon>Weeksellaceae</taxon>
        <taxon>Chryseobacterium group</taxon>
        <taxon>Chryseobacterium</taxon>
    </lineage>
</organism>
<gene>
    <name evidence="1" type="ORF">H9Q08_17240</name>
</gene>
<protein>
    <submittedName>
        <fullName evidence="1">Uncharacterized protein</fullName>
    </submittedName>
</protein>
<dbReference type="RefSeq" id="WP_235132379.1">
    <property type="nucleotide sequence ID" value="NZ_JACSGT010000002.1"/>
</dbReference>
<accession>A0ABS9C9N8</accession>
<comment type="caution">
    <text evidence="1">The sequence shown here is derived from an EMBL/GenBank/DDBJ whole genome shotgun (WGS) entry which is preliminary data.</text>
</comment>
<keyword evidence="2" id="KW-1185">Reference proteome</keyword>
<evidence type="ECO:0000313" key="1">
    <source>
        <dbReference type="EMBL" id="MCF2221033.1"/>
    </source>
</evidence>